<dbReference type="InterPro" id="IPR001909">
    <property type="entry name" value="KRAB"/>
</dbReference>
<reference evidence="2 3" key="1">
    <citation type="journal article" date="2019" name="Mol. Ecol. Resour.">
        <title>Improving Illumina assemblies with Hi-C and long reads: an example with the North African dromedary.</title>
        <authorList>
            <person name="Elbers J.P."/>
            <person name="Rogers M.F."/>
            <person name="Perelman P.L."/>
            <person name="Proskuryakova A.A."/>
            <person name="Serdyukova N.A."/>
            <person name="Johnson W.E."/>
            <person name="Horin P."/>
            <person name="Corander J."/>
            <person name="Murphy D."/>
            <person name="Burger P.A."/>
        </authorList>
    </citation>
    <scope>NUCLEOTIDE SEQUENCE [LARGE SCALE GENOMIC DNA]</scope>
    <source>
        <strain evidence="2">Drom800</strain>
        <tissue evidence="2">Blood</tissue>
    </source>
</reference>
<accession>A0A5N4DT37</accession>
<proteinExistence type="predicted"/>
<dbReference type="EMBL" id="JWIN03000009">
    <property type="protein sequence ID" value="KAB1274140.1"/>
    <property type="molecule type" value="Genomic_DNA"/>
</dbReference>
<dbReference type="AlphaFoldDB" id="A0A5N4DT37"/>
<dbReference type="InterPro" id="IPR050169">
    <property type="entry name" value="Krueppel_C2H2_ZnF"/>
</dbReference>
<comment type="caution">
    <text evidence="2">The sequence shown here is derived from an EMBL/GenBank/DDBJ whole genome shotgun (WGS) entry which is preliminary data.</text>
</comment>
<dbReference type="Gene3D" id="6.10.140.140">
    <property type="match status" value="1"/>
</dbReference>
<dbReference type="PANTHER" id="PTHR23232:SF156">
    <property type="entry name" value="KRAB DOMAIN-CONTAINING PROTEIN"/>
    <property type="match status" value="1"/>
</dbReference>
<protein>
    <submittedName>
        <fullName evidence="2">Zinc finger protein 227</fullName>
    </submittedName>
</protein>
<dbReference type="CDD" id="cd07765">
    <property type="entry name" value="KRAB_A-box"/>
    <property type="match status" value="1"/>
</dbReference>
<sequence length="162" mass="17985">MPSQDSALPHREREEVTEFQLMLQEAVTFKDVAVVFTEEELGLLDSAQRELYQDVMLENFRNLVSVGHLPFKPNMVSQLEAEEELWMTERETQRNGCSGENRAAVLSGTCPPASHHARDVVITLVQALSSLPWTLTAASTLVSVLLPLPSCLLSLLVARVVL</sequence>
<dbReference type="Proteomes" id="UP000299084">
    <property type="component" value="Unassembled WGS sequence"/>
</dbReference>
<name>A0A5N4DT37_CAMDR</name>
<evidence type="ECO:0000313" key="3">
    <source>
        <dbReference type="Proteomes" id="UP000299084"/>
    </source>
</evidence>
<dbReference type="SMART" id="SM00349">
    <property type="entry name" value="KRAB"/>
    <property type="match status" value="1"/>
</dbReference>
<dbReference type="Pfam" id="PF01352">
    <property type="entry name" value="KRAB"/>
    <property type="match status" value="1"/>
</dbReference>
<dbReference type="SUPFAM" id="SSF109640">
    <property type="entry name" value="KRAB domain (Kruppel-associated box)"/>
    <property type="match status" value="1"/>
</dbReference>
<organism evidence="2 3">
    <name type="scientific">Camelus dromedarius</name>
    <name type="common">Dromedary</name>
    <name type="synonym">Arabian camel</name>
    <dbReference type="NCBI Taxonomy" id="9838"/>
    <lineage>
        <taxon>Eukaryota</taxon>
        <taxon>Metazoa</taxon>
        <taxon>Chordata</taxon>
        <taxon>Craniata</taxon>
        <taxon>Vertebrata</taxon>
        <taxon>Euteleostomi</taxon>
        <taxon>Mammalia</taxon>
        <taxon>Eutheria</taxon>
        <taxon>Laurasiatheria</taxon>
        <taxon>Artiodactyla</taxon>
        <taxon>Tylopoda</taxon>
        <taxon>Camelidae</taxon>
        <taxon>Camelus</taxon>
    </lineage>
</organism>
<feature type="domain" description="KRAB" evidence="1">
    <location>
        <begin position="27"/>
        <end position="98"/>
    </location>
</feature>
<dbReference type="PROSITE" id="PS50805">
    <property type="entry name" value="KRAB"/>
    <property type="match status" value="1"/>
</dbReference>
<dbReference type="InterPro" id="IPR036051">
    <property type="entry name" value="KRAB_dom_sf"/>
</dbReference>
<dbReference type="PANTHER" id="PTHR23232">
    <property type="entry name" value="KRAB DOMAIN C2H2 ZINC FINGER"/>
    <property type="match status" value="1"/>
</dbReference>
<gene>
    <name evidence="2" type="ORF">Cadr_000011828</name>
</gene>
<evidence type="ECO:0000313" key="2">
    <source>
        <dbReference type="EMBL" id="KAB1274140.1"/>
    </source>
</evidence>
<keyword evidence="3" id="KW-1185">Reference proteome</keyword>
<evidence type="ECO:0000259" key="1">
    <source>
        <dbReference type="PROSITE" id="PS50805"/>
    </source>
</evidence>
<dbReference type="GO" id="GO:0006355">
    <property type="term" value="P:regulation of DNA-templated transcription"/>
    <property type="evidence" value="ECO:0007669"/>
    <property type="project" value="InterPro"/>
</dbReference>